<evidence type="ECO:0000313" key="3">
    <source>
        <dbReference type="Proteomes" id="UP000184248"/>
    </source>
</evidence>
<gene>
    <name evidence="2" type="ORF">SAMN05192556_1023</name>
</gene>
<organism evidence="2 3">
    <name type="scientific">Halomonas caseinilytica</name>
    <dbReference type="NCBI Taxonomy" id="438744"/>
    <lineage>
        <taxon>Bacteria</taxon>
        <taxon>Pseudomonadati</taxon>
        <taxon>Pseudomonadota</taxon>
        <taxon>Gammaproteobacteria</taxon>
        <taxon>Oceanospirillales</taxon>
        <taxon>Halomonadaceae</taxon>
        <taxon>Halomonas</taxon>
    </lineage>
</organism>
<keyword evidence="1" id="KW-0812">Transmembrane</keyword>
<keyword evidence="3" id="KW-1185">Reference proteome</keyword>
<dbReference type="OrthoDB" id="980055at2"/>
<protein>
    <submittedName>
        <fullName evidence="2">Predicted metal-binding membrane protein</fullName>
    </submittedName>
</protein>
<dbReference type="AlphaFoldDB" id="A0A1M6QG04"/>
<evidence type="ECO:0000313" key="2">
    <source>
        <dbReference type="EMBL" id="SHK19182.1"/>
    </source>
</evidence>
<name>A0A1M6QG04_9GAMM</name>
<keyword evidence="1" id="KW-0472">Membrane</keyword>
<dbReference type="EMBL" id="FRAL01000002">
    <property type="protein sequence ID" value="SHK19182.1"/>
    <property type="molecule type" value="Genomic_DNA"/>
</dbReference>
<reference evidence="3" key="1">
    <citation type="submission" date="2016-11" db="EMBL/GenBank/DDBJ databases">
        <authorList>
            <person name="Varghese N."/>
            <person name="Submissions S."/>
        </authorList>
    </citation>
    <scope>NUCLEOTIDE SEQUENCE [LARGE SCALE GENOMIC DNA]</scope>
    <source>
        <strain evidence="3">ALO Sharm</strain>
    </source>
</reference>
<feature type="transmembrane region" description="Helical" evidence="1">
    <location>
        <begin position="137"/>
        <end position="157"/>
    </location>
</feature>
<proteinExistence type="predicted"/>
<dbReference type="Proteomes" id="UP000184248">
    <property type="component" value="Unassembled WGS sequence"/>
</dbReference>
<dbReference type="Pfam" id="PF09948">
    <property type="entry name" value="PpoB2"/>
    <property type="match status" value="1"/>
</dbReference>
<dbReference type="InterPro" id="IPR018688">
    <property type="entry name" value="PpoB2-like"/>
</dbReference>
<dbReference type="RefSeq" id="WP_064699761.1">
    <property type="nucleotide sequence ID" value="NZ_BDEO01000007.1"/>
</dbReference>
<sequence length="259" mass="28334">MEANPLERLLRHDRRWVLGGLCLVIVLCWAYLIAEAALMARGGSLLMPMTGGAWSLLDAGLMLLMWALMMAAMMLPSAAPMLLLHATMTRRRRARGEAAAATGFFAAGYLIVWMLFSLAAVLLQYGLQRAALLSPMLALTSQGVAGLVLIGAGLYQWSPLKEACLRHCRSPLEFVLTRWREGRRGALLMGWHHGAYCLGCCWVLMLLLFVGGVMSLLWIAGLALWVLVEKLAPAGHWLGRLLGGVLVIWGGVILWSVLT</sequence>
<feature type="transmembrane region" description="Helical" evidence="1">
    <location>
        <begin position="237"/>
        <end position="258"/>
    </location>
</feature>
<evidence type="ECO:0000256" key="1">
    <source>
        <dbReference type="SAM" id="Phobius"/>
    </source>
</evidence>
<feature type="transmembrane region" description="Helical" evidence="1">
    <location>
        <begin position="60"/>
        <end position="86"/>
    </location>
</feature>
<feature type="transmembrane region" description="Helical" evidence="1">
    <location>
        <begin position="16"/>
        <end position="40"/>
    </location>
</feature>
<keyword evidence="1" id="KW-1133">Transmembrane helix</keyword>
<accession>A0A1M6QG04</accession>
<feature type="transmembrane region" description="Helical" evidence="1">
    <location>
        <begin position="98"/>
        <end position="125"/>
    </location>
</feature>
<feature type="transmembrane region" description="Helical" evidence="1">
    <location>
        <begin position="194"/>
        <end position="225"/>
    </location>
</feature>